<dbReference type="RefSeq" id="WP_125688579.1">
    <property type="nucleotide sequence ID" value="NZ_JBHSSI010000075.1"/>
</dbReference>
<dbReference type="PROSITE" id="PS50932">
    <property type="entry name" value="HTH_LACI_2"/>
    <property type="match status" value="1"/>
</dbReference>
<evidence type="ECO:0000256" key="2">
    <source>
        <dbReference type="ARBA" id="ARBA00023125"/>
    </source>
</evidence>
<dbReference type="SUPFAM" id="SSF47413">
    <property type="entry name" value="lambda repressor-like DNA-binding domains"/>
    <property type="match status" value="1"/>
</dbReference>
<evidence type="ECO:0000256" key="3">
    <source>
        <dbReference type="ARBA" id="ARBA00023163"/>
    </source>
</evidence>
<name>A0ABW1TII5_9LACO</name>
<proteinExistence type="predicted"/>
<dbReference type="PANTHER" id="PTHR30146">
    <property type="entry name" value="LACI-RELATED TRANSCRIPTIONAL REPRESSOR"/>
    <property type="match status" value="1"/>
</dbReference>
<keyword evidence="6" id="KW-1185">Reference proteome</keyword>
<evidence type="ECO:0000259" key="4">
    <source>
        <dbReference type="PROSITE" id="PS50932"/>
    </source>
</evidence>
<evidence type="ECO:0000313" key="6">
    <source>
        <dbReference type="Proteomes" id="UP001596283"/>
    </source>
</evidence>
<accession>A0ABW1TII5</accession>
<dbReference type="Gene3D" id="1.10.260.40">
    <property type="entry name" value="lambda repressor-like DNA-binding domains"/>
    <property type="match status" value="1"/>
</dbReference>
<dbReference type="Pfam" id="PF00356">
    <property type="entry name" value="LacI"/>
    <property type="match status" value="1"/>
</dbReference>
<keyword evidence="3" id="KW-0804">Transcription</keyword>
<evidence type="ECO:0000313" key="5">
    <source>
        <dbReference type="EMBL" id="MFC6261662.1"/>
    </source>
</evidence>
<sequence>MKKTTIAEVASAAGVSKATVSRFLNGNYGKMSSATQEKIRQTVQRLNYRPNKQAQMLKTNRSGLIGFIVADMGNLYSSKLLSGASAVARENDYQLVIMESNNSLSSEEDALKKFVDQSVEGVLIQPISEDSSRYESVGKRCPMVLVDRQTTPKTWPAVIVDNALSTKYLAEYIVKKGYSKIAIFTESLTTDVRRKRYAGMRAVAKEHSLESELVEVGNLQLSSTYSDMKDRINELVSEDEKVAIFASNSQTLLMVLRVLDDLRIKIPDEVGVSGYDDWNWAFLAQPAITSIEQNASDIGAEAMRMLLTDIDPLKESISETKVIPSKINIRESI</sequence>
<keyword evidence="2 5" id="KW-0238">DNA-binding</keyword>
<dbReference type="CDD" id="cd06283">
    <property type="entry name" value="PBP1_RegR_EndR_KdgR-like"/>
    <property type="match status" value="1"/>
</dbReference>
<dbReference type="Pfam" id="PF13377">
    <property type="entry name" value="Peripla_BP_3"/>
    <property type="match status" value="1"/>
</dbReference>
<dbReference type="Proteomes" id="UP001596283">
    <property type="component" value="Unassembled WGS sequence"/>
</dbReference>
<dbReference type="SMART" id="SM00354">
    <property type="entry name" value="HTH_LACI"/>
    <property type="match status" value="1"/>
</dbReference>
<dbReference type="GO" id="GO:0003677">
    <property type="term" value="F:DNA binding"/>
    <property type="evidence" value="ECO:0007669"/>
    <property type="project" value="UniProtKB-KW"/>
</dbReference>
<dbReference type="InterPro" id="IPR010982">
    <property type="entry name" value="Lambda_DNA-bd_dom_sf"/>
</dbReference>
<reference evidence="6" key="1">
    <citation type="journal article" date="2019" name="Int. J. Syst. Evol. Microbiol.">
        <title>The Global Catalogue of Microorganisms (GCM) 10K type strain sequencing project: providing services to taxonomists for standard genome sequencing and annotation.</title>
        <authorList>
            <consortium name="The Broad Institute Genomics Platform"/>
            <consortium name="The Broad Institute Genome Sequencing Center for Infectious Disease"/>
            <person name="Wu L."/>
            <person name="Ma J."/>
        </authorList>
    </citation>
    <scope>NUCLEOTIDE SEQUENCE [LARGE SCALE GENOMIC DNA]</scope>
    <source>
        <strain evidence="6">CCM 8908</strain>
    </source>
</reference>
<dbReference type="PANTHER" id="PTHR30146:SF109">
    <property type="entry name" value="HTH-TYPE TRANSCRIPTIONAL REGULATOR GALS"/>
    <property type="match status" value="1"/>
</dbReference>
<dbReference type="Gene3D" id="3.40.50.2300">
    <property type="match status" value="2"/>
</dbReference>
<dbReference type="InterPro" id="IPR028082">
    <property type="entry name" value="Peripla_BP_I"/>
</dbReference>
<protein>
    <submittedName>
        <fullName evidence="5">LacI family DNA-binding transcriptional regulator</fullName>
    </submittedName>
</protein>
<dbReference type="EMBL" id="JBHSSI010000075">
    <property type="protein sequence ID" value="MFC6261662.1"/>
    <property type="molecule type" value="Genomic_DNA"/>
</dbReference>
<organism evidence="5 6">
    <name type="scientific">Levilactobacillus fujinensis</name>
    <dbReference type="NCBI Taxonomy" id="2486024"/>
    <lineage>
        <taxon>Bacteria</taxon>
        <taxon>Bacillati</taxon>
        <taxon>Bacillota</taxon>
        <taxon>Bacilli</taxon>
        <taxon>Lactobacillales</taxon>
        <taxon>Lactobacillaceae</taxon>
        <taxon>Levilactobacillus</taxon>
    </lineage>
</organism>
<gene>
    <name evidence="5" type="ORF">ACFP1C_12030</name>
</gene>
<dbReference type="PROSITE" id="PS00356">
    <property type="entry name" value="HTH_LACI_1"/>
    <property type="match status" value="1"/>
</dbReference>
<evidence type="ECO:0000256" key="1">
    <source>
        <dbReference type="ARBA" id="ARBA00023015"/>
    </source>
</evidence>
<comment type="caution">
    <text evidence="5">The sequence shown here is derived from an EMBL/GenBank/DDBJ whole genome shotgun (WGS) entry which is preliminary data.</text>
</comment>
<feature type="domain" description="HTH lacI-type" evidence="4">
    <location>
        <begin position="4"/>
        <end position="59"/>
    </location>
</feature>
<dbReference type="CDD" id="cd01392">
    <property type="entry name" value="HTH_LacI"/>
    <property type="match status" value="1"/>
</dbReference>
<dbReference type="InterPro" id="IPR000843">
    <property type="entry name" value="HTH_LacI"/>
</dbReference>
<dbReference type="SUPFAM" id="SSF53822">
    <property type="entry name" value="Periplasmic binding protein-like I"/>
    <property type="match status" value="1"/>
</dbReference>
<keyword evidence="1" id="KW-0805">Transcription regulation</keyword>
<dbReference type="InterPro" id="IPR046335">
    <property type="entry name" value="LacI/GalR-like_sensor"/>
</dbReference>